<evidence type="ECO:0000256" key="1">
    <source>
        <dbReference type="SAM" id="MobiDB-lite"/>
    </source>
</evidence>
<organism evidence="2 3">
    <name type="scientific">Streptomyces pilosus</name>
    <dbReference type="NCBI Taxonomy" id="28893"/>
    <lineage>
        <taxon>Bacteria</taxon>
        <taxon>Bacillati</taxon>
        <taxon>Actinomycetota</taxon>
        <taxon>Actinomycetes</taxon>
        <taxon>Kitasatosporales</taxon>
        <taxon>Streptomycetaceae</taxon>
        <taxon>Streptomyces</taxon>
    </lineage>
</organism>
<gene>
    <name evidence="2" type="ORF">GCM10010280_30900</name>
</gene>
<dbReference type="EMBL" id="BMTU01000005">
    <property type="protein sequence ID" value="GGQ82053.1"/>
    <property type="molecule type" value="Genomic_DNA"/>
</dbReference>
<comment type="caution">
    <text evidence="2">The sequence shown here is derived from an EMBL/GenBank/DDBJ whole genome shotgun (WGS) entry which is preliminary data.</text>
</comment>
<dbReference type="Proteomes" id="UP000656732">
    <property type="component" value="Unassembled WGS sequence"/>
</dbReference>
<proteinExistence type="predicted"/>
<evidence type="ECO:0000313" key="3">
    <source>
        <dbReference type="Proteomes" id="UP000656732"/>
    </source>
</evidence>
<accession>A0A918BQC3</accession>
<feature type="compositionally biased region" description="Basic and acidic residues" evidence="1">
    <location>
        <begin position="58"/>
        <end position="69"/>
    </location>
</feature>
<name>A0A918BQC3_9ACTN</name>
<keyword evidence="3" id="KW-1185">Reference proteome</keyword>
<reference evidence="2" key="2">
    <citation type="submission" date="2020-09" db="EMBL/GenBank/DDBJ databases">
        <authorList>
            <person name="Sun Q."/>
            <person name="Ohkuma M."/>
        </authorList>
    </citation>
    <scope>NUCLEOTIDE SEQUENCE</scope>
    <source>
        <strain evidence="2">JCM 4403</strain>
    </source>
</reference>
<protein>
    <submittedName>
        <fullName evidence="2">Uncharacterized protein</fullName>
    </submittedName>
</protein>
<sequence>MADSTTGGGPHQVPYPHFSVELEPVPVPDWVEHSTGFGDNRHRGHFGEQCVWSASSSRRSEAAAGHDRVSPTATPVMHCCARLRARPVTGRSRPDPGVPRGKP</sequence>
<feature type="region of interest" description="Disordered" evidence="1">
    <location>
        <begin position="57"/>
        <end position="103"/>
    </location>
</feature>
<reference evidence="2" key="1">
    <citation type="journal article" date="2014" name="Int. J. Syst. Evol. Microbiol.">
        <title>Complete genome sequence of Corynebacterium casei LMG S-19264T (=DSM 44701T), isolated from a smear-ripened cheese.</title>
        <authorList>
            <consortium name="US DOE Joint Genome Institute (JGI-PGF)"/>
            <person name="Walter F."/>
            <person name="Albersmeier A."/>
            <person name="Kalinowski J."/>
            <person name="Ruckert C."/>
        </authorList>
    </citation>
    <scope>NUCLEOTIDE SEQUENCE</scope>
    <source>
        <strain evidence="2">JCM 4403</strain>
    </source>
</reference>
<dbReference type="AlphaFoldDB" id="A0A918BQC3"/>
<evidence type="ECO:0000313" key="2">
    <source>
        <dbReference type="EMBL" id="GGQ82053.1"/>
    </source>
</evidence>